<organism evidence="2 3">
    <name type="scientific">Cereibacter sphaeroides</name>
    <name type="common">Rhodobacter sphaeroides</name>
    <dbReference type="NCBI Taxonomy" id="1063"/>
    <lineage>
        <taxon>Bacteria</taxon>
        <taxon>Pseudomonadati</taxon>
        <taxon>Pseudomonadota</taxon>
        <taxon>Alphaproteobacteria</taxon>
        <taxon>Rhodobacterales</taxon>
        <taxon>Paracoccaceae</taxon>
        <taxon>Cereibacter</taxon>
    </lineage>
</organism>
<sequence length="53" mass="6019">MWPSPSPPTGCRPNSAACWDSRIPTRAESREPRAESREPRAESREPRAESREP</sequence>
<feature type="compositionally biased region" description="Basic and acidic residues" evidence="1">
    <location>
        <begin position="23"/>
        <end position="53"/>
    </location>
</feature>
<reference evidence="2 3" key="1">
    <citation type="submission" date="2018-08" db="EMBL/GenBank/DDBJ databases">
        <title>Draft genome sequence of Rhodobacter sphaeroides FY.</title>
        <authorList>
            <person name="Rayyan A."/>
            <person name="Meyer T.E."/>
            <person name="Kyndt J.A."/>
        </authorList>
    </citation>
    <scope>NUCLEOTIDE SEQUENCE [LARGE SCALE GENOMIC DNA]</scope>
    <source>
        <strain evidence="2 3">FY</strain>
    </source>
</reference>
<name>A0AAX1UQQ7_CERSP</name>
<feature type="non-terminal residue" evidence="2">
    <location>
        <position position="53"/>
    </location>
</feature>
<feature type="compositionally biased region" description="Pro residues" evidence="1">
    <location>
        <begin position="1"/>
        <end position="10"/>
    </location>
</feature>
<proteinExistence type="predicted"/>
<dbReference type="EMBL" id="QWGP01000002">
    <property type="protein sequence ID" value="RHZ98290.1"/>
    <property type="molecule type" value="Genomic_DNA"/>
</dbReference>
<dbReference type="AlphaFoldDB" id="A0AAX1UQQ7"/>
<feature type="region of interest" description="Disordered" evidence="1">
    <location>
        <begin position="1"/>
        <end position="53"/>
    </location>
</feature>
<accession>A0AAX1UQQ7</accession>
<evidence type="ECO:0000313" key="3">
    <source>
        <dbReference type="Proteomes" id="UP000266305"/>
    </source>
</evidence>
<comment type="caution">
    <text evidence="2">The sequence shown here is derived from an EMBL/GenBank/DDBJ whole genome shotgun (WGS) entry which is preliminary data.</text>
</comment>
<protein>
    <submittedName>
        <fullName evidence="2">RNA-binding protein</fullName>
    </submittedName>
</protein>
<gene>
    <name evidence="2" type="ORF">D1114_01950</name>
</gene>
<evidence type="ECO:0000313" key="2">
    <source>
        <dbReference type="EMBL" id="RHZ98290.1"/>
    </source>
</evidence>
<evidence type="ECO:0000256" key="1">
    <source>
        <dbReference type="SAM" id="MobiDB-lite"/>
    </source>
</evidence>
<dbReference type="Proteomes" id="UP000266305">
    <property type="component" value="Unassembled WGS sequence"/>
</dbReference>